<dbReference type="EMBL" id="JAUDUY010000005">
    <property type="protein sequence ID" value="MDM9631991.1"/>
    <property type="molecule type" value="Genomic_DNA"/>
</dbReference>
<dbReference type="InterPro" id="IPR011051">
    <property type="entry name" value="RmlC_Cupin_sf"/>
</dbReference>
<protein>
    <recommendedName>
        <fullName evidence="3">Phosphohexomutase</fullName>
    </recommendedName>
    <alternativeName>
        <fullName evidence="4">Phosphomannose isomerase</fullName>
    </alternativeName>
</protein>
<organism evidence="7 8">
    <name type="scientific">Robiginitalea aurantiaca</name>
    <dbReference type="NCBI Taxonomy" id="3056915"/>
    <lineage>
        <taxon>Bacteria</taxon>
        <taxon>Pseudomonadati</taxon>
        <taxon>Bacteroidota</taxon>
        <taxon>Flavobacteriia</taxon>
        <taxon>Flavobacteriales</taxon>
        <taxon>Flavobacteriaceae</taxon>
        <taxon>Robiginitalea</taxon>
    </lineage>
</organism>
<evidence type="ECO:0000259" key="5">
    <source>
        <dbReference type="Pfam" id="PF20511"/>
    </source>
</evidence>
<evidence type="ECO:0000313" key="7">
    <source>
        <dbReference type="EMBL" id="MDM9631991.1"/>
    </source>
</evidence>
<keyword evidence="1" id="KW-0479">Metal-binding</keyword>
<keyword evidence="2" id="KW-0862">Zinc</keyword>
<dbReference type="InterPro" id="IPR014628">
    <property type="entry name" value="Man6P_isomerase_Firm_short"/>
</dbReference>
<keyword evidence="8" id="KW-1185">Reference proteome</keyword>
<dbReference type="PANTHER" id="PTHR42742:SF3">
    <property type="entry name" value="FRUCTOKINASE"/>
    <property type="match status" value="1"/>
</dbReference>
<dbReference type="GO" id="GO:0016853">
    <property type="term" value="F:isomerase activity"/>
    <property type="evidence" value="ECO:0007669"/>
    <property type="project" value="UniProtKB-KW"/>
</dbReference>
<evidence type="ECO:0000256" key="3">
    <source>
        <dbReference type="ARBA" id="ARBA00029741"/>
    </source>
</evidence>
<proteinExistence type="predicted"/>
<evidence type="ECO:0000313" key="8">
    <source>
        <dbReference type="Proteomes" id="UP001174839"/>
    </source>
</evidence>
<dbReference type="PIRSF" id="PIRSF036894">
    <property type="entry name" value="PMI_Firm_short"/>
    <property type="match status" value="1"/>
</dbReference>
<dbReference type="Gene3D" id="2.60.120.10">
    <property type="entry name" value="Jelly Rolls"/>
    <property type="match status" value="2"/>
</dbReference>
<sequence length="322" mass="36324">MNLYPLKFKPILKERLWGGEKLREVLGKDFTSAEIGESWEISGVEGDVSTVANGPYEGKSLNDLISAHPEDLLGSDVVNRFGLAFPILIKFIDAKKDLSIQLHPDDELARKRHNSFGKTEMWYVMDADPGAELIIGFKNDLSREEFQKAMDSKSLTDYLHYEPVQSGDTYLINSGKIHAIGAGILLAEIQQSSDVTYRVYDFDRRDSQGNLRELHTDLAVDAMDFKKKDDFRIQYSRALNRESPMVSCEYFKTSYLDLDSETTMEFEDQHSFTVLICVQGNAQLVMGSWNVPVEKGETVLIPASAKKLVLKTSQSSFLKVSL</sequence>
<dbReference type="CDD" id="cd07010">
    <property type="entry name" value="cupin_PMI_type_I_N_bac"/>
    <property type="match status" value="1"/>
</dbReference>
<dbReference type="SUPFAM" id="SSF51182">
    <property type="entry name" value="RmlC-like cupins"/>
    <property type="match status" value="1"/>
</dbReference>
<evidence type="ECO:0000256" key="4">
    <source>
        <dbReference type="ARBA" id="ARBA00030762"/>
    </source>
</evidence>
<dbReference type="InterPro" id="IPR014710">
    <property type="entry name" value="RmlC-like_jellyroll"/>
</dbReference>
<evidence type="ECO:0000256" key="1">
    <source>
        <dbReference type="ARBA" id="ARBA00022723"/>
    </source>
</evidence>
<name>A0ABT7WGE6_9FLAO</name>
<reference evidence="7" key="1">
    <citation type="submission" date="2023-06" db="EMBL/GenBank/DDBJ databases">
        <title>Robiginitalea aurantiacus sp. nov. and Algoriphagus sediminis sp. nov., isolated from coastal sediment.</title>
        <authorList>
            <person name="Zhou Z.Y."/>
            <person name="An J."/>
            <person name="Jia Y.W."/>
            <person name="Du Z.J."/>
        </authorList>
    </citation>
    <scope>NUCLEOTIDE SEQUENCE</scope>
    <source>
        <strain evidence="7">M39</strain>
    </source>
</reference>
<evidence type="ECO:0000256" key="2">
    <source>
        <dbReference type="ARBA" id="ARBA00022833"/>
    </source>
</evidence>
<evidence type="ECO:0000259" key="6">
    <source>
        <dbReference type="Pfam" id="PF21621"/>
    </source>
</evidence>
<dbReference type="InterPro" id="IPR046457">
    <property type="entry name" value="PMI_typeI_cat"/>
</dbReference>
<comment type="caution">
    <text evidence="7">The sequence shown here is derived from an EMBL/GenBank/DDBJ whole genome shotgun (WGS) entry which is preliminary data.</text>
</comment>
<dbReference type="PANTHER" id="PTHR42742">
    <property type="entry name" value="TRANSCRIPTIONAL REPRESSOR MPRA"/>
    <property type="match status" value="1"/>
</dbReference>
<dbReference type="InterPro" id="IPR049071">
    <property type="entry name" value="MPI_cupin_dom"/>
</dbReference>
<accession>A0ABT7WGE6</accession>
<gene>
    <name evidence="7" type="ORF">QU605_10935</name>
</gene>
<dbReference type="Pfam" id="PF20511">
    <property type="entry name" value="PMI_typeI_cat"/>
    <property type="match status" value="1"/>
</dbReference>
<dbReference type="Pfam" id="PF21621">
    <property type="entry name" value="MPI_cupin_dom"/>
    <property type="match status" value="1"/>
</dbReference>
<dbReference type="Proteomes" id="UP001174839">
    <property type="component" value="Unassembled WGS sequence"/>
</dbReference>
<feature type="domain" description="Mannose-6-phosphate isomerase cupin" evidence="6">
    <location>
        <begin position="246"/>
        <end position="311"/>
    </location>
</feature>
<dbReference type="RefSeq" id="WP_289725354.1">
    <property type="nucleotide sequence ID" value="NZ_JAUDUY010000005.1"/>
</dbReference>
<dbReference type="InterPro" id="IPR051804">
    <property type="entry name" value="Carb_Metab_Reg_Kinase/Isom"/>
</dbReference>
<feature type="domain" description="Phosphomannose isomerase type I catalytic" evidence="5">
    <location>
        <begin position="7"/>
        <end position="115"/>
    </location>
</feature>
<keyword evidence="7" id="KW-0413">Isomerase</keyword>